<accession>A0A2Z6NNQ4</accession>
<sequence length="90" mass="10028">MEDSKNQVLDYGDEDGPYIGIELDTAVTTTIHTDDDNKNNCMDDDVELEQQEEEYKLCISISSTISVSLQNESKQAVQYCVIQSVAKSST</sequence>
<dbReference type="Proteomes" id="UP000242715">
    <property type="component" value="Unassembled WGS sequence"/>
</dbReference>
<reference evidence="2" key="1">
    <citation type="journal article" date="2017" name="Front. Plant Sci.">
        <title>Climate Clever Clovers: New Paradigm to Reduce the Environmental Footprint of Ruminants by Breeding Low Methanogenic Forages Utilizing Haplotype Variation.</title>
        <authorList>
            <person name="Kaur P."/>
            <person name="Appels R."/>
            <person name="Bayer P.E."/>
            <person name="Keeble-Gagnere G."/>
            <person name="Wang J."/>
            <person name="Hirakawa H."/>
            <person name="Shirasawa K."/>
            <person name="Vercoe P."/>
            <person name="Stefanova K."/>
            <person name="Durmic Z."/>
            <person name="Nichols P."/>
            <person name="Revell C."/>
            <person name="Isobe S.N."/>
            <person name="Edwards D."/>
            <person name="Erskine W."/>
        </authorList>
    </citation>
    <scope>NUCLEOTIDE SEQUENCE [LARGE SCALE GENOMIC DNA]</scope>
    <source>
        <strain evidence="2">cv. Daliak</strain>
    </source>
</reference>
<dbReference type="OrthoDB" id="1884080at2759"/>
<gene>
    <name evidence="1" type="ORF">TSUD_187420</name>
</gene>
<name>A0A2Z6NNQ4_TRISU</name>
<dbReference type="EMBL" id="DF974168">
    <property type="protein sequence ID" value="GAU45998.1"/>
    <property type="molecule type" value="Genomic_DNA"/>
</dbReference>
<keyword evidence="2" id="KW-1185">Reference proteome</keyword>
<evidence type="ECO:0000313" key="2">
    <source>
        <dbReference type="Proteomes" id="UP000242715"/>
    </source>
</evidence>
<protein>
    <submittedName>
        <fullName evidence="1">Uncharacterized protein</fullName>
    </submittedName>
</protein>
<organism evidence="1 2">
    <name type="scientific">Trifolium subterraneum</name>
    <name type="common">Subterranean clover</name>
    <dbReference type="NCBI Taxonomy" id="3900"/>
    <lineage>
        <taxon>Eukaryota</taxon>
        <taxon>Viridiplantae</taxon>
        <taxon>Streptophyta</taxon>
        <taxon>Embryophyta</taxon>
        <taxon>Tracheophyta</taxon>
        <taxon>Spermatophyta</taxon>
        <taxon>Magnoliopsida</taxon>
        <taxon>eudicotyledons</taxon>
        <taxon>Gunneridae</taxon>
        <taxon>Pentapetalae</taxon>
        <taxon>rosids</taxon>
        <taxon>fabids</taxon>
        <taxon>Fabales</taxon>
        <taxon>Fabaceae</taxon>
        <taxon>Papilionoideae</taxon>
        <taxon>50 kb inversion clade</taxon>
        <taxon>NPAAA clade</taxon>
        <taxon>Hologalegina</taxon>
        <taxon>IRL clade</taxon>
        <taxon>Trifolieae</taxon>
        <taxon>Trifolium</taxon>
    </lineage>
</organism>
<proteinExistence type="predicted"/>
<evidence type="ECO:0000313" key="1">
    <source>
        <dbReference type="EMBL" id="GAU45998.1"/>
    </source>
</evidence>
<dbReference type="AlphaFoldDB" id="A0A2Z6NNQ4"/>